<dbReference type="InterPro" id="IPR050789">
    <property type="entry name" value="Diverse_Enzym_Activities"/>
</dbReference>
<comment type="caution">
    <text evidence="3">The sequence shown here is derived from an EMBL/GenBank/DDBJ whole genome shotgun (WGS) entry which is preliminary data.</text>
</comment>
<dbReference type="EC" id="3.-.-.-" evidence="3"/>
<protein>
    <submittedName>
        <fullName evidence="3">Serine hydrolase domain-containing protein</fullName>
        <ecNumber evidence="3">3.-.-.-</ecNumber>
    </submittedName>
</protein>
<keyword evidence="1 3" id="KW-0378">Hydrolase</keyword>
<gene>
    <name evidence="3" type="ORF">ACFO4N_13475</name>
</gene>
<keyword evidence="4" id="KW-1185">Reference proteome</keyword>
<dbReference type="Pfam" id="PF00144">
    <property type="entry name" value="Beta-lactamase"/>
    <property type="match status" value="1"/>
</dbReference>
<dbReference type="InterPro" id="IPR012338">
    <property type="entry name" value="Beta-lactam/transpept-like"/>
</dbReference>
<dbReference type="EMBL" id="JBHSFW010000011">
    <property type="protein sequence ID" value="MFC4619725.1"/>
    <property type="molecule type" value="Genomic_DNA"/>
</dbReference>
<sequence>MSEYNGFIKVDDFLLQMVQEGQIPGAVYALVNKDETIAENAIGFAHKDLKIPMTLDTVFDLASLTKVCVTTPAILLLIQEGHIDLDDPVKRFYPNTVSENLTIKHLLTHTTSLPPHVPFYKQGLGKRDILQFIITRHVAVNQAVNYSDLNFMLLGFIIEKITGQSLDEYAKNHIFDPLHMGHTGFHLNIEKDKIAPTEWMASINDYQWGEVHDENAHHLGGICGHAGLFSNLEDMKKYVQMLLRGGLTETGEPLISSAILRESKRNFTAALNLNRGLGWQLVDDAFSPLGYFLSKNSYGHTGFTGTSFWIDPDKEIGVILLSNRVHISRAINMNRIRRVVHNLVAASLSPNDK</sequence>
<dbReference type="RefSeq" id="WP_376846816.1">
    <property type="nucleotide sequence ID" value="NZ_JBHSFW010000011.1"/>
</dbReference>
<organism evidence="3 4">
    <name type="scientific">Camelliibacillus cellulosilyticus</name>
    <dbReference type="NCBI Taxonomy" id="2174486"/>
    <lineage>
        <taxon>Bacteria</taxon>
        <taxon>Bacillati</taxon>
        <taxon>Bacillota</taxon>
        <taxon>Bacilli</taxon>
        <taxon>Bacillales</taxon>
        <taxon>Sporolactobacillaceae</taxon>
        <taxon>Camelliibacillus</taxon>
    </lineage>
</organism>
<evidence type="ECO:0000256" key="1">
    <source>
        <dbReference type="ARBA" id="ARBA00022801"/>
    </source>
</evidence>
<dbReference type="Gene3D" id="3.40.710.10">
    <property type="entry name" value="DD-peptidase/beta-lactamase superfamily"/>
    <property type="match status" value="1"/>
</dbReference>
<dbReference type="InterPro" id="IPR001466">
    <property type="entry name" value="Beta-lactam-related"/>
</dbReference>
<evidence type="ECO:0000313" key="3">
    <source>
        <dbReference type="EMBL" id="MFC4619725.1"/>
    </source>
</evidence>
<accession>A0ABV9GR65</accession>
<dbReference type="GO" id="GO:0016787">
    <property type="term" value="F:hydrolase activity"/>
    <property type="evidence" value="ECO:0007669"/>
    <property type="project" value="UniProtKB-KW"/>
</dbReference>
<name>A0ABV9GR65_9BACL</name>
<dbReference type="PANTHER" id="PTHR43283">
    <property type="entry name" value="BETA-LACTAMASE-RELATED"/>
    <property type="match status" value="1"/>
</dbReference>
<dbReference type="SUPFAM" id="SSF56601">
    <property type="entry name" value="beta-lactamase/transpeptidase-like"/>
    <property type="match status" value="1"/>
</dbReference>
<feature type="domain" description="Beta-lactamase-related" evidence="2">
    <location>
        <begin position="11"/>
        <end position="335"/>
    </location>
</feature>
<dbReference type="Proteomes" id="UP001596022">
    <property type="component" value="Unassembled WGS sequence"/>
</dbReference>
<evidence type="ECO:0000259" key="2">
    <source>
        <dbReference type="Pfam" id="PF00144"/>
    </source>
</evidence>
<proteinExistence type="predicted"/>
<reference evidence="4" key="1">
    <citation type="journal article" date="2019" name="Int. J. Syst. Evol. Microbiol.">
        <title>The Global Catalogue of Microorganisms (GCM) 10K type strain sequencing project: providing services to taxonomists for standard genome sequencing and annotation.</title>
        <authorList>
            <consortium name="The Broad Institute Genomics Platform"/>
            <consortium name="The Broad Institute Genome Sequencing Center for Infectious Disease"/>
            <person name="Wu L."/>
            <person name="Ma J."/>
        </authorList>
    </citation>
    <scope>NUCLEOTIDE SEQUENCE [LARGE SCALE GENOMIC DNA]</scope>
    <source>
        <strain evidence="4">CGMCC 1.16306</strain>
    </source>
</reference>
<dbReference type="PANTHER" id="PTHR43283:SF11">
    <property type="entry name" value="BETA-LACTAMASE-RELATED DOMAIN-CONTAINING PROTEIN"/>
    <property type="match status" value="1"/>
</dbReference>
<evidence type="ECO:0000313" key="4">
    <source>
        <dbReference type="Proteomes" id="UP001596022"/>
    </source>
</evidence>